<evidence type="ECO:0000313" key="8">
    <source>
        <dbReference type="Proteomes" id="UP000747542"/>
    </source>
</evidence>
<evidence type="ECO:0000256" key="5">
    <source>
        <dbReference type="SAM" id="MobiDB-lite"/>
    </source>
</evidence>
<proteinExistence type="predicted"/>
<dbReference type="InterPro" id="IPR035896">
    <property type="entry name" value="AN1-like_Znf"/>
</dbReference>
<evidence type="ECO:0000256" key="2">
    <source>
        <dbReference type="ARBA" id="ARBA00022771"/>
    </source>
</evidence>
<feature type="region of interest" description="Disordered" evidence="5">
    <location>
        <begin position="206"/>
        <end position="312"/>
    </location>
</feature>
<protein>
    <submittedName>
        <fullName evidence="7">AN1-type zinc finger protein 4-like</fullName>
    </submittedName>
</protein>
<evidence type="ECO:0000256" key="4">
    <source>
        <dbReference type="PROSITE-ProRule" id="PRU00449"/>
    </source>
</evidence>
<feature type="compositionally biased region" description="Low complexity" evidence="5">
    <location>
        <begin position="323"/>
        <end position="332"/>
    </location>
</feature>
<dbReference type="InterPro" id="IPR053061">
    <property type="entry name" value="AN1-type_zinc_finger"/>
</dbReference>
<gene>
    <name evidence="7" type="primary">Zfand4-L</name>
    <name evidence="7" type="ORF">Hamer_G013245</name>
</gene>
<evidence type="ECO:0000256" key="3">
    <source>
        <dbReference type="ARBA" id="ARBA00022833"/>
    </source>
</evidence>
<reference evidence="7" key="1">
    <citation type="journal article" date="2021" name="Sci. Adv.">
        <title>The American lobster genome reveals insights on longevity, neural, and immune adaptations.</title>
        <authorList>
            <person name="Polinski J.M."/>
            <person name="Zimin A.V."/>
            <person name="Clark K.F."/>
            <person name="Kohn A.B."/>
            <person name="Sadowski N."/>
            <person name="Timp W."/>
            <person name="Ptitsyn A."/>
            <person name="Khanna P."/>
            <person name="Romanova D.Y."/>
            <person name="Williams P."/>
            <person name="Greenwood S.J."/>
            <person name="Moroz L.L."/>
            <person name="Walt D.R."/>
            <person name="Bodnar A.G."/>
        </authorList>
    </citation>
    <scope>NUCLEOTIDE SEQUENCE</scope>
    <source>
        <strain evidence="7">GMGI-L3</strain>
    </source>
</reference>
<keyword evidence="3" id="KW-0862">Zinc</keyword>
<dbReference type="PANTHER" id="PTHR46728">
    <property type="entry name" value="AN1-TYPE ZINC FINGER PROTEIN 4"/>
    <property type="match status" value="1"/>
</dbReference>
<dbReference type="AlphaFoldDB" id="A0A8J5K564"/>
<dbReference type="Gene3D" id="4.10.1110.10">
    <property type="entry name" value="AN1-like Zinc finger"/>
    <property type="match status" value="1"/>
</dbReference>
<evidence type="ECO:0000313" key="7">
    <source>
        <dbReference type="EMBL" id="KAG7169636.1"/>
    </source>
</evidence>
<dbReference type="SMART" id="SM00154">
    <property type="entry name" value="ZnF_AN1"/>
    <property type="match status" value="1"/>
</dbReference>
<feature type="region of interest" description="Disordered" evidence="5">
    <location>
        <begin position="319"/>
        <end position="338"/>
    </location>
</feature>
<organism evidence="7 8">
    <name type="scientific">Homarus americanus</name>
    <name type="common">American lobster</name>
    <dbReference type="NCBI Taxonomy" id="6706"/>
    <lineage>
        <taxon>Eukaryota</taxon>
        <taxon>Metazoa</taxon>
        <taxon>Ecdysozoa</taxon>
        <taxon>Arthropoda</taxon>
        <taxon>Crustacea</taxon>
        <taxon>Multicrustacea</taxon>
        <taxon>Malacostraca</taxon>
        <taxon>Eumalacostraca</taxon>
        <taxon>Eucarida</taxon>
        <taxon>Decapoda</taxon>
        <taxon>Pleocyemata</taxon>
        <taxon>Astacidea</taxon>
        <taxon>Nephropoidea</taxon>
        <taxon>Nephropidae</taxon>
        <taxon>Homarus</taxon>
    </lineage>
</organism>
<keyword evidence="1" id="KW-0479">Metal-binding</keyword>
<dbReference type="PANTHER" id="PTHR46728:SF1">
    <property type="entry name" value="AN1-TYPE ZINC FINGER PROTEIN 4"/>
    <property type="match status" value="1"/>
</dbReference>
<feature type="compositionally biased region" description="Polar residues" evidence="5">
    <location>
        <begin position="219"/>
        <end position="234"/>
    </location>
</feature>
<accession>A0A8J5K564</accession>
<feature type="compositionally biased region" description="Polar residues" evidence="5">
    <location>
        <begin position="431"/>
        <end position="449"/>
    </location>
</feature>
<evidence type="ECO:0000259" key="6">
    <source>
        <dbReference type="PROSITE" id="PS51039"/>
    </source>
</evidence>
<dbReference type="EMBL" id="JAHLQT010015640">
    <property type="protein sequence ID" value="KAG7169636.1"/>
    <property type="molecule type" value="Genomic_DNA"/>
</dbReference>
<keyword evidence="2 4" id="KW-0863">Zinc-finger</keyword>
<dbReference type="Pfam" id="PF01428">
    <property type="entry name" value="zf-AN1"/>
    <property type="match status" value="1"/>
</dbReference>
<name>A0A8J5K564_HOMAM</name>
<comment type="caution">
    <text evidence="7">The sequence shown here is derived from an EMBL/GenBank/DDBJ whole genome shotgun (WGS) entry which is preliminary data.</text>
</comment>
<keyword evidence="8" id="KW-1185">Reference proteome</keyword>
<feature type="region of interest" description="Disordered" evidence="5">
    <location>
        <begin position="431"/>
        <end position="563"/>
    </location>
</feature>
<dbReference type="SUPFAM" id="SSF118310">
    <property type="entry name" value="AN1-like Zinc finger"/>
    <property type="match status" value="1"/>
</dbReference>
<dbReference type="PROSITE" id="PS51039">
    <property type="entry name" value="ZF_AN1"/>
    <property type="match status" value="1"/>
</dbReference>
<dbReference type="Proteomes" id="UP000747542">
    <property type="component" value="Unassembled WGS sequence"/>
</dbReference>
<dbReference type="GO" id="GO:0008270">
    <property type="term" value="F:zinc ion binding"/>
    <property type="evidence" value="ECO:0007669"/>
    <property type="project" value="UniProtKB-KW"/>
</dbReference>
<evidence type="ECO:0000256" key="1">
    <source>
        <dbReference type="ARBA" id="ARBA00022723"/>
    </source>
</evidence>
<feature type="compositionally biased region" description="Basic and acidic residues" evidence="5">
    <location>
        <begin position="277"/>
        <end position="303"/>
    </location>
</feature>
<feature type="region of interest" description="Disordered" evidence="5">
    <location>
        <begin position="383"/>
        <end position="417"/>
    </location>
</feature>
<feature type="region of interest" description="Disordered" evidence="5">
    <location>
        <begin position="348"/>
        <end position="371"/>
    </location>
</feature>
<feature type="compositionally biased region" description="Low complexity" evidence="5">
    <location>
        <begin position="456"/>
        <end position="489"/>
    </location>
</feature>
<feature type="domain" description="AN1-type" evidence="6">
    <location>
        <begin position="556"/>
        <end position="605"/>
    </location>
</feature>
<dbReference type="InterPro" id="IPR000058">
    <property type="entry name" value="Znf_AN1"/>
</dbReference>
<sequence>MHGGGGGQGQHPSPGSKDFQGSSDSEDDVNNGDHGQVPHHHQEDADAEESIELDASYPPTGDYGDEDEEDAIEVMVETLLGDSYRVRVSQWDTAAGLKGLLYRTQDGSTLRLVLSMRGGPINARRLPTQEDILWREVTEYIDVNKDDLWDGVGGRTVTLLVLRDGENVNLYMWRIRMDPSHHSMNPGAPWAGPEFLDDLSSPRLDLSEGLVPRGGGGSRPNTRQRSGNKHLTTVSRRGGRGSRPTTQEHSDILRTSLSRPTLKELPTANPPIPYDFSRWKPLENIRPQGDRNRLASVNEDKGRGQNNHYDGSYRKSIVKHGKGINSGNNGNKGETDKDTLEAWPRRDVSKPLYMPPGTLTGSHRYDGGRLNRSHNQDLMRAAHHTANNRPKTSPEVLERRPGTTGDQSTVSERIHLRAPDERLRELCTILGSSRGNSRQSQHLGSSPPENNYPIPSLSTSLSGSNGLSHSHRNNSVSVSLASLRSRGGTPPSPGPGALVASGSREQRDVLRGLMRSQGGTSRRTTPEDARFPTRRPGSGKAAPGPTHLPPVTPSRRKGRRRPKCEQCSRRIGVATTYECRCGGKFCAQHRYAETHSCTFDYRTAGRNLIEINNPLVTPNKLPKI</sequence>
<feature type="region of interest" description="Disordered" evidence="5">
    <location>
        <begin position="1"/>
        <end position="66"/>
    </location>
</feature>